<feature type="transmembrane region" description="Helical" evidence="10">
    <location>
        <begin position="239"/>
        <end position="261"/>
    </location>
</feature>
<feature type="transmembrane region" description="Helical" evidence="10">
    <location>
        <begin position="708"/>
        <end position="729"/>
    </location>
</feature>
<feature type="non-terminal residue" evidence="13">
    <location>
        <position position="1144"/>
    </location>
</feature>
<keyword evidence="4" id="KW-0597">Phosphoprotein</keyword>
<protein>
    <recommendedName>
        <fullName evidence="3">histidine kinase</fullName>
        <ecNumber evidence="3">2.7.13.3</ecNumber>
    </recommendedName>
</protein>
<dbReference type="GO" id="GO:0000155">
    <property type="term" value="F:phosphorelay sensor kinase activity"/>
    <property type="evidence" value="ECO:0007669"/>
    <property type="project" value="InterPro"/>
</dbReference>
<dbReference type="PANTHER" id="PTHR45528">
    <property type="entry name" value="SENSOR HISTIDINE KINASE CPXA"/>
    <property type="match status" value="1"/>
</dbReference>
<dbReference type="InterPro" id="IPR036890">
    <property type="entry name" value="HATPase_C_sf"/>
</dbReference>
<dbReference type="Gene3D" id="1.10.287.130">
    <property type="match status" value="1"/>
</dbReference>
<feature type="transmembrane region" description="Helical" evidence="10">
    <location>
        <begin position="281"/>
        <end position="300"/>
    </location>
</feature>
<dbReference type="Proteomes" id="UP000886047">
    <property type="component" value="Unassembled WGS sequence"/>
</dbReference>
<comment type="catalytic activity">
    <reaction evidence="1">
        <text>ATP + protein L-histidine = ADP + protein N-phospho-L-histidine.</text>
        <dbReference type="EC" id="2.7.13.3"/>
    </reaction>
</comment>
<accession>A0A831LHW4</accession>
<feature type="transmembrane region" description="Helical" evidence="10">
    <location>
        <begin position="916"/>
        <end position="939"/>
    </location>
</feature>
<dbReference type="AlphaFoldDB" id="A0A831LHW4"/>
<evidence type="ECO:0000313" key="13">
    <source>
        <dbReference type="EMBL" id="HDR51897.1"/>
    </source>
</evidence>
<dbReference type="PROSITE" id="PS50885">
    <property type="entry name" value="HAMP"/>
    <property type="match status" value="1"/>
</dbReference>
<dbReference type="InterPro" id="IPR050398">
    <property type="entry name" value="HssS/ArlS-like"/>
</dbReference>
<evidence type="ECO:0000256" key="10">
    <source>
        <dbReference type="SAM" id="Phobius"/>
    </source>
</evidence>
<evidence type="ECO:0000256" key="9">
    <source>
        <dbReference type="ARBA" id="ARBA00023136"/>
    </source>
</evidence>
<dbReference type="PROSITE" id="PS50109">
    <property type="entry name" value="HIS_KIN"/>
    <property type="match status" value="1"/>
</dbReference>
<organism evidence="13">
    <name type="scientific">Mariniphaga anaerophila</name>
    <dbReference type="NCBI Taxonomy" id="1484053"/>
    <lineage>
        <taxon>Bacteria</taxon>
        <taxon>Pseudomonadati</taxon>
        <taxon>Bacteroidota</taxon>
        <taxon>Bacteroidia</taxon>
        <taxon>Marinilabiliales</taxon>
        <taxon>Prolixibacteraceae</taxon>
        <taxon>Mariniphaga</taxon>
    </lineage>
</organism>
<evidence type="ECO:0000256" key="4">
    <source>
        <dbReference type="ARBA" id="ARBA00022553"/>
    </source>
</evidence>
<evidence type="ECO:0000256" key="7">
    <source>
        <dbReference type="ARBA" id="ARBA00022777"/>
    </source>
</evidence>
<reference evidence="13" key="1">
    <citation type="journal article" date="2020" name="mSystems">
        <title>Genome- and Community-Level Interaction Insights into Carbon Utilization and Element Cycling Functions of Hydrothermarchaeota in Hydrothermal Sediment.</title>
        <authorList>
            <person name="Zhou Z."/>
            <person name="Liu Y."/>
            <person name="Xu W."/>
            <person name="Pan J."/>
            <person name="Luo Z.H."/>
            <person name="Li M."/>
        </authorList>
    </citation>
    <scope>NUCLEOTIDE SEQUENCE [LARGE SCALE GENOMIC DNA]</scope>
    <source>
        <strain evidence="13">SpSt-1217</strain>
    </source>
</reference>
<keyword evidence="7" id="KW-0418">Kinase</keyword>
<dbReference type="Gene3D" id="6.10.340.10">
    <property type="match status" value="1"/>
</dbReference>
<feature type="transmembrane region" description="Helical" evidence="10">
    <location>
        <begin position="749"/>
        <end position="769"/>
    </location>
</feature>
<dbReference type="InterPro" id="IPR003661">
    <property type="entry name" value="HisK_dim/P_dom"/>
</dbReference>
<evidence type="ECO:0000256" key="6">
    <source>
        <dbReference type="ARBA" id="ARBA00022692"/>
    </source>
</evidence>
<evidence type="ECO:0000256" key="2">
    <source>
        <dbReference type="ARBA" id="ARBA00004141"/>
    </source>
</evidence>
<dbReference type="EMBL" id="DSDK01000526">
    <property type="protein sequence ID" value="HDR51897.1"/>
    <property type="molecule type" value="Genomic_DNA"/>
</dbReference>
<dbReference type="SUPFAM" id="SSF55874">
    <property type="entry name" value="ATPase domain of HSP90 chaperone/DNA topoisomerase II/histidine kinase"/>
    <property type="match status" value="1"/>
</dbReference>
<comment type="subcellular location">
    <subcellularLocation>
        <location evidence="2">Membrane</location>
        <topology evidence="2">Multi-pass membrane protein</topology>
    </subcellularLocation>
</comment>
<feature type="transmembrane region" description="Helical" evidence="10">
    <location>
        <begin position="321"/>
        <end position="341"/>
    </location>
</feature>
<feature type="domain" description="Histidine kinase" evidence="11">
    <location>
        <begin position="1009"/>
        <end position="1144"/>
    </location>
</feature>
<feature type="domain" description="HAMP" evidence="12">
    <location>
        <begin position="940"/>
        <end position="992"/>
    </location>
</feature>
<dbReference type="PANTHER" id="PTHR45528:SF9">
    <property type="entry name" value="SENSOR HISTIDINE KINASE YBDK"/>
    <property type="match status" value="1"/>
</dbReference>
<proteinExistence type="predicted"/>
<keyword evidence="6 10" id="KW-0812">Transmembrane</keyword>
<feature type="transmembrane region" description="Helical" evidence="10">
    <location>
        <begin position="450"/>
        <end position="468"/>
    </location>
</feature>
<dbReference type="InterPro" id="IPR005467">
    <property type="entry name" value="His_kinase_dom"/>
</dbReference>
<feature type="transmembrane region" description="Helical" evidence="10">
    <location>
        <begin position="361"/>
        <end position="383"/>
    </location>
</feature>
<keyword evidence="8 10" id="KW-1133">Transmembrane helix</keyword>
<gene>
    <name evidence="13" type="ORF">ENN90_09830</name>
</gene>
<dbReference type="InterPro" id="IPR003660">
    <property type="entry name" value="HAMP_dom"/>
</dbReference>
<dbReference type="GO" id="GO:0016020">
    <property type="term" value="C:membrane"/>
    <property type="evidence" value="ECO:0007669"/>
    <property type="project" value="UniProtKB-SubCell"/>
</dbReference>
<dbReference type="Gene3D" id="3.30.565.10">
    <property type="entry name" value="Histidine kinase-like ATPase, C-terminal domain"/>
    <property type="match status" value="1"/>
</dbReference>
<dbReference type="Pfam" id="PF00512">
    <property type="entry name" value="HisKA"/>
    <property type="match status" value="1"/>
</dbReference>
<evidence type="ECO:0000256" key="8">
    <source>
        <dbReference type="ARBA" id="ARBA00022989"/>
    </source>
</evidence>
<evidence type="ECO:0000256" key="5">
    <source>
        <dbReference type="ARBA" id="ARBA00022679"/>
    </source>
</evidence>
<feature type="transmembrane region" description="Helical" evidence="10">
    <location>
        <begin position="209"/>
        <end position="227"/>
    </location>
</feature>
<dbReference type="InterPro" id="IPR036097">
    <property type="entry name" value="HisK_dim/P_sf"/>
</dbReference>
<dbReference type="SUPFAM" id="SSF47384">
    <property type="entry name" value="Homodimeric domain of signal transducing histidine kinase"/>
    <property type="match status" value="1"/>
</dbReference>
<dbReference type="SMART" id="SM00388">
    <property type="entry name" value="HisKA"/>
    <property type="match status" value="1"/>
</dbReference>
<name>A0A831LHW4_9BACT</name>
<dbReference type="CDD" id="cd00082">
    <property type="entry name" value="HisKA"/>
    <property type="match status" value="1"/>
</dbReference>
<evidence type="ECO:0000259" key="12">
    <source>
        <dbReference type="PROSITE" id="PS50885"/>
    </source>
</evidence>
<keyword evidence="5" id="KW-0808">Transferase</keyword>
<keyword evidence="9 10" id="KW-0472">Membrane</keyword>
<evidence type="ECO:0000256" key="3">
    <source>
        <dbReference type="ARBA" id="ARBA00012438"/>
    </source>
</evidence>
<comment type="caution">
    <text evidence="13">The sequence shown here is derived from an EMBL/GenBank/DDBJ whole genome shotgun (WGS) entry which is preliminary data.</text>
</comment>
<evidence type="ECO:0000256" key="1">
    <source>
        <dbReference type="ARBA" id="ARBA00000085"/>
    </source>
</evidence>
<feature type="transmembrane region" description="Helical" evidence="10">
    <location>
        <begin position="395"/>
        <end position="414"/>
    </location>
</feature>
<dbReference type="EC" id="2.7.13.3" evidence="3"/>
<sequence>MFWKINKYSILIVALCFFAAAAIIENGLLKKHPETHLVRDFQEQLQKNEQELDRHIQQITSLVKSEGFDGQFFGNLNLASNLLEEKGFAFLVYKNDELWYWSNRSVGFFGQRSELPGNEGVMRFPNGFYLMRETVVGEYHIYGLHLIKHSYRYENKYLKTAFFKGYNLPGEYKIDMNSESADFPVFSAAGEYLFSIHPEGTYLCTTRQLYFPGVLYFIGLLILLLYFRLEFLQSQAPFFIRLMGMAIALFIVYWLHLIFHIPKVFFLLRFFSPSVFAMNSWLPSLGDFFMLAIFFLFWLYHFGTHLDVKQLQKDSLLPRRAIGVLLLLFSGSTYLLIQYYIRELIFNSTISFSLNRIIEISAQSVLAIFSVGLLLLAVFHLTIKIIDNIRDDFKLTHLAVVALLIVTFLAGVQYISVQKIAAEALLLFFAATMLASFFSKNYLQKFTLSYLIIFVSAASFYSLVLFYTTTAAKQRDEQKLMAVTLVAERDPAAEVFLTEIQNEIRRDSVIPRLLIEEEGLIDYIEQTYFSSYFNQYDVRFFVCSGADSLFIEMEKQMAPCFDFFEDMILAQGIQVRGTNFYFMDNMNGRISYTGWLHYPHTSEARGISIFIELNSELLFEGIGFPELLIDKSMAKPENYRKFNYAKYFGGELTDKHGDYNYNFYVHSYLTSDNEFEYNVWDGMEHLIYHTRQDNYVIVSREIFTSVDYLISFPYLFVFYFLSILLVLVISNRSIRRRSVKFDLKFKIQAAIISIVFVSLLVVAMGTILYNVKEYKEKHRNDLNEKMISIAGEVDMRLEDVEAITPQLIDWLNREIAKLSNIFRTDINIYGTNGNIIASSRPEIFYRGLVSERMNATAFNEIFNNFQISYFQPEKISGLSYLSAYRPLINNTGEYLGVLNLPYFIKQDRYSQELSTIIVAFINLYVLLSLVSVIVAIFIANQITRPLVLIQENLRKIELGKRNEPIFYNRNDEIGSLVKEYNKKVEELAVSAELLARSERESAWREMAKQIAHEIKNPLTPMKLNIQHLQRTKGKGEEYNKFIDRVTSTLIEQIDNLSNIATEFSNFAKIPTARNQVFKLAEQIQKVIDLFETHQRMTIRFHTNGLEYLQVNADRDQLSQAIINLVKNSIQSVPDDSEGLIEISL</sequence>
<evidence type="ECO:0000259" key="11">
    <source>
        <dbReference type="PROSITE" id="PS50109"/>
    </source>
</evidence>